<dbReference type="Proteomes" id="UP000822476">
    <property type="component" value="Unassembled WGS sequence"/>
</dbReference>
<sequence length="342" mass="38682">PQQQQHQWNVQLQADLLQVGAALSLEDSLSEHILRPWDRHEPFIVGIYLGPSEPPSVLEFLLDCINEGHHLLPDGLRSTPNRILQYSLRSVTCDTSARCFVRQCTQEGVQVARRPTFSSSHSPLRTREMFQRQSNAAHRFEDSRFCGIPSDVVSTFSSDYMHLVCLRVMKRMSNLWLFSPVDLSLRLGVKNVTLISDGMSDLQRTTPCDFAWRCRPLTEVERWKATAFRQILPCLGPVVPRGVLDLFASVGNVNNTQFAIPTSSKPTVVPVIFRSPAQTQEKLNAREAELANSGIYDVVLSATVRSVPSSCRRSQFLEWAGRTLQTPCVECYLFLSTMLRQF</sequence>
<evidence type="ECO:0000313" key="2">
    <source>
        <dbReference type="Proteomes" id="UP000822476"/>
    </source>
</evidence>
<keyword evidence="2" id="KW-1185">Reference proteome</keyword>
<dbReference type="OrthoDB" id="10036512at2759"/>
<comment type="caution">
    <text evidence="1">The sequence shown here is derived from an EMBL/GenBank/DDBJ whole genome shotgun (WGS) entry which is preliminary data.</text>
</comment>
<feature type="non-terminal residue" evidence="1">
    <location>
        <position position="342"/>
    </location>
</feature>
<gene>
    <name evidence="1" type="ORF">EG68_12286</name>
</gene>
<dbReference type="AlphaFoldDB" id="A0A8S9YK82"/>
<evidence type="ECO:0000313" key="1">
    <source>
        <dbReference type="EMBL" id="KAF7234255.1"/>
    </source>
</evidence>
<protein>
    <submittedName>
        <fullName evidence="1">Uncharacterized protein</fullName>
    </submittedName>
</protein>
<dbReference type="PANTHER" id="PTHR33053:SF24">
    <property type="entry name" value="TRANSPOSASE DOMAIN-CONTAINING PROTEIN"/>
    <property type="match status" value="1"/>
</dbReference>
<organism evidence="1 2">
    <name type="scientific">Paragonimus skrjabini miyazakii</name>
    <dbReference type="NCBI Taxonomy" id="59628"/>
    <lineage>
        <taxon>Eukaryota</taxon>
        <taxon>Metazoa</taxon>
        <taxon>Spiralia</taxon>
        <taxon>Lophotrochozoa</taxon>
        <taxon>Platyhelminthes</taxon>
        <taxon>Trematoda</taxon>
        <taxon>Digenea</taxon>
        <taxon>Plagiorchiida</taxon>
        <taxon>Troglotremata</taxon>
        <taxon>Troglotrematidae</taxon>
        <taxon>Paragonimus</taxon>
    </lineage>
</organism>
<accession>A0A8S9YK82</accession>
<dbReference type="PANTHER" id="PTHR33053">
    <property type="entry name" value="PROTEIN, PUTATIVE-RELATED"/>
    <property type="match status" value="1"/>
</dbReference>
<proteinExistence type="predicted"/>
<name>A0A8S9YK82_9TREM</name>
<reference evidence="1" key="1">
    <citation type="submission" date="2019-07" db="EMBL/GenBank/DDBJ databases">
        <title>Annotation for the trematode Paragonimus miyazaki's.</title>
        <authorList>
            <person name="Choi Y.-J."/>
        </authorList>
    </citation>
    <scope>NUCLEOTIDE SEQUENCE</scope>
    <source>
        <strain evidence="1">Japan</strain>
    </source>
</reference>
<dbReference type="EMBL" id="JTDE01010847">
    <property type="protein sequence ID" value="KAF7234255.1"/>
    <property type="molecule type" value="Genomic_DNA"/>
</dbReference>